<dbReference type="Pfam" id="PF06714">
    <property type="entry name" value="Gp5_OB"/>
    <property type="match status" value="1"/>
</dbReference>
<dbReference type="Gene3D" id="1.10.530.40">
    <property type="match status" value="1"/>
</dbReference>
<comment type="function">
    <molecule>Baseplate central spike protein</molecule>
    <text evidence="3">Baseplate central spike complex-associated lysozyme that is essential for the localized hydrolysis of bacterial cell wall, so that the tail tube, through which the phage DNA is ejected, can penetrate to the host inner membrane. The tail lysozyme complex at the tip of the tail tube penetrates through the outer membrane into the periplasm. This way, lysozyme domain is released and locally digests the peptidoglycan layer to make a hole to let the tube penetrate to the inner membrane. Involved in the tail assembly.</text>
</comment>
<dbReference type="InterPro" id="IPR009590">
    <property type="entry name" value="Gp5_OB_N"/>
</dbReference>
<name>A0A219Y9H1_9CAUD</name>
<keyword evidence="2 3" id="KW-0081">Bacteriolytic enzyme</keyword>
<keyword evidence="1 3" id="KW-0929">Antimicrobial</keyword>
<dbReference type="PRINTS" id="PR00684">
    <property type="entry name" value="T4LYSOZYME"/>
</dbReference>
<dbReference type="SUPFAM" id="SSF69349">
    <property type="entry name" value="Phage fibre proteins"/>
    <property type="match status" value="2"/>
</dbReference>
<dbReference type="GO" id="GO:0016998">
    <property type="term" value="P:cell wall macromolecule catabolic process"/>
    <property type="evidence" value="ECO:0007669"/>
    <property type="project" value="InterPro"/>
</dbReference>
<dbReference type="SUPFAM" id="SSF69255">
    <property type="entry name" value="gp5 N-terminal domain-like"/>
    <property type="match status" value="1"/>
</dbReference>
<comment type="caution">
    <text evidence="3">Lacks conserved residue(s) required for the propagation of feature annotation.</text>
</comment>
<keyword evidence="3 4" id="KW-0378">Hydrolase</keyword>
<dbReference type="SUPFAM" id="SSF53955">
    <property type="entry name" value="Lysozyme-like"/>
    <property type="match status" value="1"/>
</dbReference>
<keyword evidence="3" id="KW-1188">Viral release from host cell</keyword>
<dbReference type="InterPro" id="IPR052619">
    <property type="entry name" value="Phage_lysozyme-like"/>
</dbReference>
<feature type="active site" description="Nucleophile" evidence="3">
    <location>
        <position position="203"/>
    </location>
</feature>
<evidence type="ECO:0000313" key="6">
    <source>
        <dbReference type="EMBL" id="APU00610.1"/>
    </source>
</evidence>
<dbReference type="Gene3D" id="3.10.450.190">
    <property type="match status" value="1"/>
</dbReference>
<dbReference type="GO" id="GO:0009253">
    <property type="term" value="P:peptidoglycan catabolic process"/>
    <property type="evidence" value="ECO:0007669"/>
    <property type="project" value="UniProtKB-UniRule"/>
</dbReference>
<dbReference type="EMBL" id="KY290948">
    <property type="protein sequence ID" value="APU00610.1"/>
    <property type="molecule type" value="Genomic_DNA"/>
</dbReference>
<dbReference type="GO" id="GO:0031640">
    <property type="term" value="P:killing of cells of another organism"/>
    <property type="evidence" value="ECO:0007669"/>
    <property type="project" value="UniProtKB-KW"/>
</dbReference>
<dbReference type="GO" id="GO:0098932">
    <property type="term" value="P:symbiont entry into host cell via disruption of host cell wall peptidoglycan"/>
    <property type="evidence" value="ECO:0007669"/>
    <property type="project" value="UniProtKB-UniRule"/>
</dbReference>
<keyword evidence="3" id="KW-1226">Viral baseplate protein</keyword>
<dbReference type="CDD" id="cd00735">
    <property type="entry name" value="T4-like_lys"/>
    <property type="match status" value="1"/>
</dbReference>
<accession>A0A219Y9H1</accession>
<evidence type="ECO:0000256" key="4">
    <source>
        <dbReference type="RuleBase" id="RU003788"/>
    </source>
</evidence>
<evidence type="ECO:0000313" key="7">
    <source>
        <dbReference type="Proteomes" id="UP000222894"/>
    </source>
</evidence>
<evidence type="ECO:0000259" key="5">
    <source>
        <dbReference type="Pfam" id="PF06714"/>
    </source>
</evidence>
<dbReference type="PANTHER" id="PTHR37406:SF1">
    <property type="entry name" value="T4-TYPE LYSOZYME 1-RELATED"/>
    <property type="match status" value="1"/>
</dbReference>
<dbReference type="InterPro" id="IPR002196">
    <property type="entry name" value="Glyco_hydro_24"/>
</dbReference>
<dbReference type="InterPro" id="IPR023346">
    <property type="entry name" value="Lysozyme-like_dom_sf"/>
</dbReference>
<keyword evidence="3 4" id="KW-0326">Glycosidase</keyword>
<evidence type="ECO:0000256" key="1">
    <source>
        <dbReference type="ARBA" id="ARBA00022529"/>
    </source>
</evidence>
<evidence type="ECO:0000256" key="2">
    <source>
        <dbReference type="ARBA" id="ARBA00022638"/>
    </source>
</evidence>
<dbReference type="InterPro" id="IPR023347">
    <property type="entry name" value="Lysozyme_dom_sf"/>
</dbReference>
<feature type="active site" description="Proton donor" evidence="3">
    <location>
        <position position="194"/>
    </location>
</feature>
<keyword evidence="3" id="KW-1171">Viral genome ejection through host cell envelope</keyword>
<reference evidence="6 7" key="1">
    <citation type="journal article" date="2017" name="Sci. Rep.">
        <title>Characterization and diversity of phages infecting Aeromonas salmonicida subsp. salmonicida.</title>
        <authorList>
            <person name="Vincent A.T."/>
            <person name="Paquet V.E."/>
            <person name="Bernatchez A."/>
            <person name="Tremblay D.M."/>
            <person name="Moineau S."/>
            <person name="Charette S.J."/>
        </authorList>
    </citation>
    <scope>NUCLEOTIDE SEQUENCE [LARGE SCALE GENOMIC DNA]</scope>
</reference>
<dbReference type="Gene3D" id="2.40.50.260">
    <property type="entry name" value="Nucleic acid-binding protein domain"/>
    <property type="match status" value="1"/>
</dbReference>
<dbReference type="PANTHER" id="PTHR37406">
    <property type="entry name" value="T4-TYPE LYSOZYME 1-RELATED"/>
    <property type="match status" value="1"/>
</dbReference>
<keyword evidence="3" id="KW-1162">Viral penetration into host cytoplasm</keyword>
<protein>
    <recommendedName>
        <fullName evidence="3">Baseplate central spike protein</fullName>
    </recommendedName>
    <alternativeName>
        <fullName evidence="3">Peptidoglycan hydrolase</fullName>
        <ecNumber evidence="3">3.2.1.17</ecNumber>
    </alternativeName>
</protein>
<proteinExistence type="inferred from homology"/>
<dbReference type="HAMAP" id="MF_04151">
    <property type="entry name" value="NEEDLE_T4"/>
    <property type="match status" value="1"/>
</dbReference>
<organism evidence="6 7">
    <name type="scientific">Aeromonas phage 44RR2.8t.2</name>
    <dbReference type="NCBI Taxonomy" id="1932900"/>
    <lineage>
        <taxon>Viruses</taxon>
        <taxon>Duplodnaviria</taxon>
        <taxon>Heunggongvirae</taxon>
        <taxon>Uroviricota</taxon>
        <taxon>Caudoviricetes</taxon>
        <taxon>Pantevenvirales</taxon>
        <taxon>Straboviridae</taxon>
        <taxon>Biquartavirus</taxon>
        <taxon>Biquartavirus 44RR2</taxon>
    </lineage>
</organism>
<dbReference type="InterPro" id="IPR046397">
    <property type="entry name" value="NEEDLE_T4"/>
</dbReference>
<dbReference type="GO" id="GO:0098003">
    <property type="term" value="P:viral tail assembly"/>
    <property type="evidence" value="ECO:0007669"/>
    <property type="project" value="UniProtKB-UniRule"/>
</dbReference>
<keyword evidence="3" id="KW-1160">Virus entry into host cell</keyword>
<sequence length="600" mass="65823">MLNGVDRFFTGVVEDRFDPFMLGRVRVRVHGIHPEQKVKAENYGMATDDLLWMTIGTSTTSASISGVGQSPTGIVEGTHVYGFYLDDFYQSGLIMGTYPGIYPEMPNFNKGFTDPNRQFPRYVGSDVNILARGGKEIKIAPGQIAQTEEIVPATVEDQDLNRDWAAEPNRTPNDEIKPNPNPDVTIEDMLRYDEGIRVVVYWDSEGYPTVGIGHLIIHEKTKNMSRINSLLSQQVGRQVQGRITEEDCSTLFARDLNGVYSDISRSATVGPVYSMLDDTRKMAIINMTFQMGIGGVANFQKMLAYLALGQYDKAADEALDSLWARQTPNRARRVTDVIRNGNLVAYGGSQGSVVRSITRAVAMPLIATRSITRKAKTATAQTVSFKEPASAYSAVYPYNKVFESESGHIQEFDDTPGHERIHTRHKAGTFEEIHPDGTKVQKIIGDDFYIVKNNQNVHVGGNLKFIVDGNAVVFVQGDAETTISGNANQFIRGDSIERVEGNVNQHVTGSVNQYVKGNVDSQIDGNMAATVNQNANIKVVGDCFNTIDGNYVLKVGGNFSTEVGGTRNDQVGGNWDRSASTVNDIAQGTFSINGSRINLG</sequence>
<dbReference type="GO" id="GO:0098994">
    <property type="term" value="P:symbiont entry into host cell via disruption of host cell envelope"/>
    <property type="evidence" value="ECO:0007669"/>
    <property type="project" value="UniProtKB-KW"/>
</dbReference>
<comment type="similarity">
    <text evidence="3 4">Belongs to the glycosyl hydrolase 24 family.</text>
</comment>
<keyword evidence="3" id="KW-1245">Viral tail assembly</keyword>
<dbReference type="GO" id="GO:0003796">
    <property type="term" value="F:lysozyme activity"/>
    <property type="evidence" value="ECO:0007669"/>
    <property type="project" value="UniProtKB-UniRule"/>
</dbReference>
<comment type="catalytic activity">
    <reaction evidence="3 4">
        <text>Hydrolysis of (1-&gt;4)-beta-linkages between N-acetylmuramic acid and N-acetyl-D-glucosamine residues in a peptidoglycan and between N-acetyl-D-glucosamine residues in chitodextrins.</text>
        <dbReference type="EC" id="3.2.1.17"/>
    </reaction>
</comment>
<evidence type="ECO:0000256" key="3">
    <source>
        <dbReference type="HAMAP-Rule" id="MF_04151"/>
    </source>
</evidence>
<dbReference type="GO" id="GO:0042742">
    <property type="term" value="P:defense response to bacterium"/>
    <property type="evidence" value="ECO:0007669"/>
    <property type="project" value="UniProtKB-KW"/>
</dbReference>
<keyword evidence="3" id="KW-1227">Viral tail protein</keyword>
<feature type="domain" description="Protein Gp5 N-terminal OB-fold" evidence="5">
    <location>
        <begin position="31"/>
        <end position="183"/>
    </location>
</feature>
<feature type="chain" id="PRO_5035347173" description="Baseplate central spike protein" evidence="3">
    <location>
        <begin position="1"/>
        <end position="600"/>
    </location>
</feature>
<dbReference type="GO" id="GO:0098025">
    <property type="term" value="C:virus tail, baseplate"/>
    <property type="evidence" value="ECO:0007669"/>
    <property type="project" value="UniProtKB-UniRule"/>
</dbReference>
<dbReference type="EC" id="3.2.1.17" evidence="3"/>
<dbReference type="InterPro" id="IPR001165">
    <property type="entry name" value="T4-type_lysozyme"/>
</dbReference>
<keyword evidence="3" id="KW-1236">Degradation of host peptidoglycans during virus entry</keyword>
<keyword evidence="3" id="KW-1235">Degradation of host cell envelope components during virus entry</keyword>
<dbReference type="Proteomes" id="UP000222894">
    <property type="component" value="Genome"/>
</dbReference>
<dbReference type="Pfam" id="PF00959">
    <property type="entry name" value="Phage_lysozyme"/>
    <property type="match status" value="1"/>
</dbReference>
<keyword evidence="3" id="KW-0426">Late protein</keyword>
<keyword evidence="3" id="KW-0946">Virion</keyword>